<proteinExistence type="inferred from homology"/>
<evidence type="ECO:0000313" key="11">
    <source>
        <dbReference type="Proteomes" id="UP001629113"/>
    </source>
</evidence>
<dbReference type="Pfam" id="PF18314">
    <property type="entry name" value="FAS_I_H"/>
    <property type="match status" value="1"/>
</dbReference>
<dbReference type="SUPFAM" id="SSF51735">
    <property type="entry name" value="NAD(P)-binding Rossmann-fold domains"/>
    <property type="match status" value="1"/>
</dbReference>
<dbReference type="SUPFAM" id="SSF53901">
    <property type="entry name" value="Thiolase-like"/>
    <property type="match status" value="2"/>
</dbReference>
<dbReference type="Gene3D" id="6.10.250.1930">
    <property type="match status" value="1"/>
</dbReference>
<dbReference type="PANTHER" id="PTHR10982:SF21">
    <property type="entry name" value="FATTY ACID SYNTHASE SUBUNIT BETA"/>
    <property type="match status" value="1"/>
</dbReference>
<reference evidence="10 11" key="1">
    <citation type="submission" date="2024-06" db="EMBL/GenBank/DDBJ databases">
        <title>Complete genome of Phlyctema vagabunda strain 19-DSS-EL-015.</title>
        <authorList>
            <person name="Fiorenzani C."/>
        </authorList>
    </citation>
    <scope>NUCLEOTIDE SEQUENCE [LARGE SCALE GENOMIC DNA]</scope>
    <source>
        <strain evidence="10 11">19-DSS-EL-015</strain>
    </source>
</reference>
<organism evidence="10 11">
    <name type="scientific">Phlyctema vagabunda</name>
    <dbReference type="NCBI Taxonomy" id="108571"/>
    <lineage>
        <taxon>Eukaryota</taxon>
        <taxon>Fungi</taxon>
        <taxon>Dikarya</taxon>
        <taxon>Ascomycota</taxon>
        <taxon>Pezizomycotina</taxon>
        <taxon>Leotiomycetes</taxon>
        <taxon>Helotiales</taxon>
        <taxon>Dermateaceae</taxon>
        <taxon>Phlyctema</taxon>
    </lineage>
</organism>
<keyword evidence="4" id="KW-0597">Phosphoprotein</keyword>
<protein>
    <recommendedName>
        <fullName evidence="2">beta-ketoacyl-[acyl-carrier-protein] synthase I</fullName>
        <ecNumber evidence="2">2.3.1.41</ecNumber>
    </recommendedName>
</protein>
<dbReference type="Pfam" id="PF02801">
    <property type="entry name" value="Ketoacyl-synt_C"/>
    <property type="match status" value="1"/>
</dbReference>
<sequence length="1655" mass="183462">MDPKIRHELAYTLLIELLSYQFCTPVRWIETQDAILAKQQAERVIEVGPSNTLTSMLQKTLVAKYMDGDTARGARRELLCLKTETDQIYYAYHPPEPEEAPDHKSSSPIPHPTPEPSVIDPLPAKVTSPPTVTAIGSVPDVPITAAEIISAIVAVALKKSIEEIKSSSSIRNLSAGRSTLQNEIIGDLSKEFDSVPQGAEDLTLLELSAVMQTVFRGQLGAKTRTMTEHMVSTKMAGAFNMRAVKDYLASKWYLGPGRRDGILVLAMTGQPSTRIASEDGTKSFIDSVVEKYFTIHNLSLPSSSIDSSHDTGPSSAQQKALLDQIEKSRYSHHTRLLQLHANELNHDLRASDKKFIEQTKVVENLRTELDEWNAEHGQDYSEGIRSMFNPLKVRQYDSTWNWALQDVLVLFYGILNDTLKVDSLEWEDLALRIINRADSRVAETIRYFFGKLLSRAYLSHHVLDFTQALLRDVDVHLKSAPIFQAVPYPTAPCTIIEPLGAVKYIEVARSLPLASSCLRPNKIPTTKSTETSEDRLDSVQLNGNNHLSIPAPQLEYVGFTHDSGSLEIQVREGSSWIRNEMITSTYLKTLGSLRTKGLSFERKNFLITGTGEGSLGAKIIEGLLEGGANIVVTTSSYTKDKVRTYEKLYRSFGSRGSRLVVLPFNQGSQRDVDKLISYTYDSKDGLGWDLDCIIPFAAISENGHQIDELDSRTELAHRLMLTNTLRLLGAVKKMKSERGITSRPAQVILPLSPNHGLLGNDGLYSESKLGLEGIFGKWHSEDWADYLSICGAIIGWTRGTNLMESSDIISEGVELAGIRTFSKEEMAFNIIGLMAEPIRQVCQSEPIKADLSGNMAAITNLKKEMTQIRRRIKEISEIRRAIAEEERLDRKTVSGENEPMFGDLHVQHRSNITLEFPRLPDYKHEIEPLGTYLKGMVDLDKIVVVAGFAEVGPYGNSRTRWEMEAFGKFSVQGCIEMAWIMKLVKHHHGIIQGKEYSGWIETASGQPISDLDIKLKYENHILDHSGIRLIDTTSDSRGREYLHEVLVQADLDPFEASKDVAEQMRREHGDKVDLLPMTDSEYFLVFIKRGARLLVPKAMAEAPRVLGTLPSGWDPKTYGIDDSIISQVDPVTLMALVCTVEALLSAGITDAFEIYQYIHVSELGSCLGSGVGGAASTSKIYKDRLLDRDVQNDILQESFVNTTGAWINMLLLSSSGAIKTPVGACATALESLDAGYELIVGGKAKMCLVGGYDDSLVEVSDEFRNMRATIDVTSELARGRTPGEMSRPAATTRNGFVESSGSGIQLLATASVALEMGLPIHGIIALTTTASDKIGRSVPGPGKGLLTVVRETPDPYIPLSVNIRHRKKRLDMRRTQLLEQRGLDMEQIQMITKSKEVYKSAALDAEVERMRKQIDLDYVRELKKAQNEYGNEFYKDDARISPMRGALAVWGLTVDDINVASFHGTSTVMSEKNESDVIHRQMEQLGRQRGNPVLGVFQKHLTGHPKGAAGAWMLNGGLQILDSGLVPGNRNLDNVDEALKQYHHIVFPSESIQTNGVKAFSVTSFGFGQKGAQAIGVHPKYLFATLEEETYVAYQTKVEARQKVAYRYFHDALVSNKMFVAKDKPPYSVTEEGAYLMNPGARLGGVNEVNSRIRV</sequence>
<evidence type="ECO:0000256" key="5">
    <source>
        <dbReference type="ARBA" id="ARBA00022679"/>
    </source>
</evidence>
<evidence type="ECO:0000256" key="3">
    <source>
        <dbReference type="ARBA" id="ARBA00022450"/>
    </source>
</evidence>
<comment type="caution">
    <text evidence="10">The sequence shown here is derived from an EMBL/GenBank/DDBJ whole genome shotgun (WGS) entry which is preliminary data.</text>
</comment>
<evidence type="ECO:0000256" key="1">
    <source>
        <dbReference type="ARBA" id="ARBA00007485"/>
    </source>
</evidence>
<dbReference type="Gene3D" id="3.90.25.70">
    <property type="match status" value="1"/>
</dbReference>
<dbReference type="SUPFAM" id="SSF52151">
    <property type="entry name" value="FabD/lysophospholipase-like"/>
    <property type="match status" value="1"/>
</dbReference>
<dbReference type="PROSITE" id="PS50075">
    <property type="entry name" value="CARRIER"/>
    <property type="match status" value="1"/>
</dbReference>
<dbReference type="InterPro" id="IPR040899">
    <property type="entry name" value="Fas_alpha_ACP"/>
</dbReference>
<dbReference type="PIRSF" id="PIRSF000454">
    <property type="entry name" value="FAS_yeast_alpha"/>
    <property type="match status" value="1"/>
</dbReference>
<dbReference type="InterPro" id="IPR020841">
    <property type="entry name" value="PKS_Beta-ketoAc_synthase_dom"/>
</dbReference>
<dbReference type="Pfam" id="PF18325">
    <property type="entry name" value="Fas_alpha_ACP"/>
    <property type="match status" value="1"/>
</dbReference>
<keyword evidence="3 6" id="KW-0596">Phosphopantetheine</keyword>
<dbReference type="InterPro" id="IPR016035">
    <property type="entry name" value="Acyl_Trfase/lysoPLipase"/>
</dbReference>
<dbReference type="InterPro" id="IPR016039">
    <property type="entry name" value="Thiolase-like"/>
</dbReference>
<evidence type="ECO:0000259" key="8">
    <source>
        <dbReference type="PROSITE" id="PS50075"/>
    </source>
</evidence>
<keyword evidence="11" id="KW-1185">Reference proteome</keyword>
<dbReference type="Gene3D" id="3.40.50.720">
    <property type="entry name" value="NAD(P)-binding Rossmann-like Domain"/>
    <property type="match status" value="1"/>
</dbReference>
<dbReference type="Pfam" id="PF00109">
    <property type="entry name" value="ketoacyl-synt"/>
    <property type="match status" value="1"/>
</dbReference>
<feature type="region of interest" description="Disordered" evidence="7">
    <location>
        <begin position="93"/>
        <end position="123"/>
    </location>
</feature>
<dbReference type="CDD" id="cd00828">
    <property type="entry name" value="elong_cond_enzymes"/>
    <property type="match status" value="1"/>
</dbReference>
<dbReference type="InterPro" id="IPR047224">
    <property type="entry name" value="FAS_alpha_su_C"/>
</dbReference>
<accession>A0ABR4PB42</accession>
<evidence type="ECO:0000256" key="7">
    <source>
        <dbReference type="SAM" id="MobiDB-lite"/>
    </source>
</evidence>
<evidence type="ECO:0000256" key="2">
    <source>
        <dbReference type="ARBA" id="ARBA00013191"/>
    </source>
</evidence>
<evidence type="ECO:0000256" key="4">
    <source>
        <dbReference type="ARBA" id="ARBA00022553"/>
    </source>
</evidence>
<evidence type="ECO:0000259" key="9">
    <source>
        <dbReference type="PROSITE" id="PS52004"/>
    </source>
</evidence>
<dbReference type="CDD" id="cd08950">
    <property type="entry name" value="KR_fFAS_SDR_c_like"/>
    <property type="match status" value="1"/>
</dbReference>
<dbReference type="InterPro" id="IPR026025">
    <property type="entry name" value="FAS_alpha_yeast"/>
</dbReference>
<gene>
    <name evidence="10" type="ORF">PVAG01_06948</name>
</gene>
<name>A0ABR4PB42_9HELO</name>
<dbReference type="Gene3D" id="3.30.70.2490">
    <property type="match status" value="1"/>
</dbReference>
<dbReference type="InterPro" id="IPR014030">
    <property type="entry name" value="Ketoacyl_synth_N"/>
</dbReference>
<dbReference type="EMBL" id="JBFCZG010000006">
    <property type="protein sequence ID" value="KAL3420503.1"/>
    <property type="molecule type" value="Genomic_DNA"/>
</dbReference>
<dbReference type="InterPro" id="IPR041550">
    <property type="entry name" value="FASI_helical"/>
</dbReference>
<evidence type="ECO:0000256" key="6">
    <source>
        <dbReference type="PIRNR" id="PIRNR000454"/>
    </source>
</evidence>
<dbReference type="InterPro" id="IPR014031">
    <property type="entry name" value="Ketoacyl_synth_C"/>
</dbReference>
<dbReference type="InterPro" id="IPR036291">
    <property type="entry name" value="NAD(P)-bd_dom_sf"/>
</dbReference>
<dbReference type="EC" id="2.3.1.41" evidence="2"/>
<dbReference type="PROSITE" id="PS52004">
    <property type="entry name" value="KS3_2"/>
    <property type="match status" value="1"/>
</dbReference>
<dbReference type="PANTHER" id="PTHR10982">
    <property type="entry name" value="MALONYL COA-ACYL CARRIER PROTEIN TRANSACYLASE"/>
    <property type="match status" value="1"/>
</dbReference>
<evidence type="ECO:0000313" key="10">
    <source>
        <dbReference type="EMBL" id="KAL3420503.1"/>
    </source>
</evidence>
<comment type="similarity">
    <text evidence="1 6">Belongs to the thiolase-like superfamily. Fungal fatty acid synthetase subunit alpha family.</text>
</comment>
<keyword evidence="5 6" id="KW-0808">Transferase</keyword>
<feature type="domain" description="Carrier" evidence="8">
    <location>
        <begin position="143"/>
        <end position="218"/>
    </location>
</feature>
<dbReference type="InterPro" id="IPR050830">
    <property type="entry name" value="Fungal_FAS"/>
</dbReference>
<dbReference type="InterPro" id="IPR009081">
    <property type="entry name" value="PP-bd_ACP"/>
</dbReference>
<feature type="domain" description="Ketosynthase family 3 (KS3)" evidence="9">
    <location>
        <begin position="1039"/>
        <end position="1578"/>
    </location>
</feature>
<dbReference type="Gene3D" id="3.40.47.10">
    <property type="match status" value="2"/>
</dbReference>
<dbReference type="Proteomes" id="UP001629113">
    <property type="component" value="Unassembled WGS sequence"/>
</dbReference>